<feature type="domain" description="Tyrosine specific protein phosphatases" evidence="1">
    <location>
        <begin position="96"/>
        <end position="164"/>
    </location>
</feature>
<protein>
    <submittedName>
        <fullName evidence="2">Dual specificity protein phosphatase family protein</fullName>
    </submittedName>
</protein>
<dbReference type="InterPro" id="IPR000387">
    <property type="entry name" value="Tyr_Pase_dom"/>
</dbReference>
<dbReference type="SUPFAM" id="SSF52799">
    <property type="entry name" value="(Phosphotyrosine protein) phosphatases II"/>
    <property type="match status" value="1"/>
</dbReference>
<comment type="caution">
    <text evidence="2">The sequence shown here is derived from an EMBL/GenBank/DDBJ whole genome shotgun (WGS) entry which is preliminary data.</text>
</comment>
<evidence type="ECO:0000313" key="2">
    <source>
        <dbReference type="EMBL" id="MDC3987829.1"/>
    </source>
</evidence>
<dbReference type="PROSITE" id="PS50056">
    <property type="entry name" value="TYR_PHOSPHATASE_2"/>
    <property type="match status" value="1"/>
</dbReference>
<dbReference type="EMBL" id="JAGTJJ010000059">
    <property type="protein sequence ID" value="MDC3987829.1"/>
    <property type="molecule type" value="Genomic_DNA"/>
</dbReference>
<evidence type="ECO:0000313" key="3">
    <source>
        <dbReference type="Proteomes" id="UP001151081"/>
    </source>
</evidence>
<organism evidence="2 3">
    <name type="scientific">Polyangium jinanense</name>
    <dbReference type="NCBI Taxonomy" id="2829994"/>
    <lineage>
        <taxon>Bacteria</taxon>
        <taxon>Pseudomonadati</taxon>
        <taxon>Myxococcota</taxon>
        <taxon>Polyangia</taxon>
        <taxon>Polyangiales</taxon>
        <taxon>Polyangiaceae</taxon>
        <taxon>Polyangium</taxon>
    </lineage>
</organism>
<evidence type="ECO:0000259" key="1">
    <source>
        <dbReference type="PROSITE" id="PS50056"/>
    </source>
</evidence>
<accession>A0A9X4AWY4</accession>
<dbReference type="RefSeq" id="WP_272427877.1">
    <property type="nucleotide sequence ID" value="NZ_JAGTJJ010000059.1"/>
</dbReference>
<name>A0A9X4AWY4_9BACT</name>
<sequence length="175" mass="19089">MMPSSQRHHNANLPAGHEAGKLPAGMVLRDYQWVTSSLAVGSAVAKQDQVSALVADGVSHVLDCRGGESAKALYVGTGIVYKHAPALDDGKPKPDEWFFQGIDFVLGALRWPRAKALVHCKFGMSRAPSMMFAILVAQGISGDEAEARIQNARPAAKVTYRKDAERAGRRWWIRH</sequence>
<proteinExistence type="predicted"/>
<gene>
    <name evidence="2" type="ORF">KEG57_45615</name>
</gene>
<reference evidence="2 3" key="1">
    <citation type="submission" date="2021-04" db="EMBL/GenBank/DDBJ databases">
        <title>Genome analysis of Polyangium sp.</title>
        <authorList>
            <person name="Li Y."/>
            <person name="Wang J."/>
        </authorList>
    </citation>
    <scope>NUCLEOTIDE SEQUENCE [LARGE SCALE GENOMIC DNA]</scope>
    <source>
        <strain evidence="2 3">SDU14</strain>
    </source>
</reference>
<dbReference type="AlphaFoldDB" id="A0A9X4AWY4"/>
<dbReference type="Proteomes" id="UP001151081">
    <property type="component" value="Unassembled WGS sequence"/>
</dbReference>
<dbReference type="Gene3D" id="3.90.190.10">
    <property type="entry name" value="Protein tyrosine phosphatase superfamily"/>
    <property type="match status" value="1"/>
</dbReference>
<dbReference type="InterPro" id="IPR029021">
    <property type="entry name" value="Prot-tyrosine_phosphatase-like"/>
</dbReference>
<keyword evidence="3" id="KW-1185">Reference proteome</keyword>